<evidence type="ECO:0000313" key="2">
    <source>
        <dbReference type="Proteomes" id="UP001233999"/>
    </source>
</evidence>
<dbReference type="Gene3D" id="3.30.160.60">
    <property type="entry name" value="Classic Zinc Finger"/>
    <property type="match status" value="1"/>
</dbReference>
<dbReference type="EMBL" id="JASPKZ010010244">
    <property type="protein sequence ID" value="KAJ9575022.1"/>
    <property type="molecule type" value="Genomic_DNA"/>
</dbReference>
<organism evidence="1 2">
    <name type="scientific">Diploptera punctata</name>
    <name type="common">Pacific beetle cockroach</name>
    <dbReference type="NCBI Taxonomy" id="6984"/>
    <lineage>
        <taxon>Eukaryota</taxon>
        <taxon>Metazoa</taxon>
        <taxon>Ecdysozoa</taxon>
        <taxon>Arthropoda</taxon>
        <taxon>Hexapoda</taxon>
        <taxon>Insecta</taxon>
        <taxon>Pterygota</taxon>
        <taxon>Neoptera</taxon>
        <taxon>Polyneoptera</taxon>
        <taxon>Dictyoptera</taxon>
        <taxon>Blattodea</taxon>
        <taxon>Blaberoidea</taxon>
        <taxon>Blaberidae</taxon>
        <taxon>Diplopterinae</taxon>
        <taxon>Diploptera</taxon>
    </lineage>
</organism>
<accession>A0AAD8E3B2</accession>
<proteinExistence type="predicted"/>
<dbReference type="SUPFAM" id="SSF57667">
    <property type="entry name" value="beta-beta-alpha zinc fingers"/>
    <property type="match status" value="1"/>
</dbReference>
<sequence length="58" mass="6840">YPLKKINEANTLKAEQVRRATVLKEYTMETEGSNLNRHLRSHTNEKPFKWSNCNKSFS</sequence>
<gene>
    <name evidence="1" type="ORF">L9F63_007807</name>
</gene>
<dbReference type="InterPro" id="IPR036236">
    <property type="entry name" value="Znf_C2H2_sf"/>
</dbReference>
<comment type="caution">
    <text evidence="1">The sequence shown here is derived from an EMBL/GenBank/DDBJ whole genome shotgun (WGS) entry which is preliminary data.</text>
</comment>
<reference evidence="1" key="1">
    <citation type="journal article" date="2023" name="IScience">
        <title>Live-bearing cockroach genome reveals convergent evolutionary mechanisms linked to viviparity in insects and beyond.</title>
        <authorList>
            <person name="Fouks B."/>
            <person name="Harrison M.C."/>
            <person name="Mikhailova A.A."/>
            <person name="Marchal E."/>
            <person name="English S."/>
            <person name="Carruthers M."/>
            <person name="Jennings E.C."/>
            <person name="Chiamaka E.L."/>
            <person name="Frigard R.A."/>
            <person name="Pippel M."/>
            <person name="Attardo G.M."/>
            <person name="Benoit J.B."/>
            <person name="Bornberg-Bauer E."/>
            <person name="Tobe S.S."/>
        </authorList>
    </citation>
    <scope>NUCLEOTIDE SEQUENCE</scope>
    <source>
        <strain evidence="1">Stay&amp;Tobe</strain>
    </source>
</reference>
<reference evidence="1" key="2">
    <citation type="submission" date="2023-05" db="EMBL/GenBank/DDBJ databases">
        <authorList>
            <person name="Fouks B."/>
        </authorList>
    </citation>
    <scope>NUCLEOTIDE SEQUENCE</scope>
    <source>
        <strain evidence="1">Stay&amp;Tobe</strain>
        <tissue evidence="1">Testes</tissue>
    </source>
</reference>
<protein>
    <submittedName>
        <fullName evidence="1">Uncharacterized protein</fullName>
    </submittedName>
</protein>
<dbReference type="Proteomes" id="UP001233999">
    <property type="component" value="Unassembled WGS sequence"/>
</dbReference>
<keyword evidence="2" id="KW-1185">Reference proteome</keyword>
<name>A0AAD8E3B2_DIPPU</name>
<evidence type="ECO:0000313" key="1">
    <source>
        <dbReference type="EMBL" id="KAJ9575022.1"/>
    </source>
</evidence>
<feature type="non-terminal residue" evidence="1">
    <location>
        <position position="58"/>
    </location>
</feature>
<dbReference type="AlphaFoldDB" id="A0AAD8E3B2"/>